<comment type="caution">
    <text evidence="1">The sequence shown here is derived from an EMBL/GenBank/DDBJ whole genome shotgun (WGS) entry which is preliminary data.</text>
</comment>
<evidence type="ECO:0000313" key="1">
    <source>
        <dbReference type="EMBL" id="GAU92616.1"/>
    </source>
</evidence>
<feature type="non-terminal residue" evidence="1">
    <location>
        <position position="1"/>
    </location>
</feature>
<accession>A0A1D1USG5</accession>
<protein>
    <submittedName>
        <fullName evidence="1">Uncharacterized protein</fullName>
    </submittedName>
</protein>
<dbReference type="Proteomes" id="UP000186922">
    <property type="component" value="Unassembled WGS sequence"/>
</dbReference>
<gene>
    <name evidence="1" type="primary">RvY_04672-1</name>
    <name evidence="1" type="synonym">RvY_04672.1</name>
    <name evidence="1" type="ORF">RvY_04672</name>
</gene>
<name>A0A1D1USG5_RAMVA</name>
<keyword evidence="2" id="KW-1185">Reference proteome</keyword>
<proteinExistence type="predicted"/>
<evidence type="ECO:0000313" key="2">
    <source>
        <dbReference type="Proteomes" id="UP000186922"/>
    </source>
</evidence>
<sequence length="96" mass="11301">LTGGPKDLWKSGELKSDKRFNWPVKFRQNYTVVRERWANVNCHLFKTVHQQMFFTKSYYVFNLASSTNHEFSLSSSLRNLGQRLVLPVKTIYTVIT</sequence>
<organism evidence="1 2">
    <name type="scientific">Ramazzottius varieornatus</name>
    <name type="common">Water bear</name>
    <name type="synonym">Tardigrade</name>
    <dbReference type="NCBI Taxonomy" id="947166"/>
    <lineage>
        <taxon>Eukaryota</taxon>
        <taxon>Metazoa</taxon>
        <taxon>Ecdysozoa</taxon>
        <taxon>Tardigrada</taxon>
        <taxon>Eutardigrada</taxon>
        <taxon>Parachela</taxon>
        <taxon>Hypsibioidea</taxon>
        <taxon>Ramazzottiidae</taxon>
        <taxon>Ramazzottius</taxon>
    </lineage>
</organism>
<dbReference type="EMBL" id="BDGG01000002">
    <property type="protein sequence ID" value="GAU92616.1"/>
    <property type="molecule type" value="Genomic_DNA"/>
</dbReference>
<dbReference type="AlphaFoldDB" id="A0A1D1USG5"/>
<reference evidence="1 2" key="1">
    <citation type="journal article" date="2016" name="Nat. Commun.">
        <title>Extremotolerant tardigrade genome and improved radiotolerance of human cultured cells by tardigrade-unique protein.</title>
        <authorList>
            <person name="Hashimoto T."/>
            <person name="Horikawa D.D."/>
            <person name="Saito Y."/>
            <person name="Kuwahara H."/>
            <person name="Kozuka-Hata H."/>
            <person name="Shin-I T."/>
            <person name="Minakuchi Y."/>
            <person name="Ohishi K."/>
            <person name="Motoyama A."/>
            <person name="Aizu T."/>
            <person name="Enomoto A."/>
            <person name="Kondo K."/>
            <person name="Tanaka S."/>
            <person name="Hara Y."/>
            <person name="Koshikawa S."/>
            <person name="Sagara H."/>
            <person name="Miura T."/>
            <person name="Yokobori S."/>
            <person name="Miyagawa K."/>
            <person name="Suzuki Y."/>
            <person name="Kubo T."/>
            <person name="Oyama M."/>
            <person name="Kohara Y."/>
            <person name="Fujiyama A."/>
            <person name="Arakawa K."/>
            <person name="Katayama T."/>
            <person name="Toyoda A."/>
            <person name="Kunieda T."/>
        </authorList>
    </citation>
    <scope>NUCLEOTIDE SEQUENCE [LARGE SCALE GENOMIC DNA]</scope>
    <source>
        <strain evidence="1 2">YOKOZUNA-1</strain>
    </source>
</reference>